<organism evidence="1">
    <name type="scientific">candidate division WWE3 bacterium</name>
    <dbReference type="NCBI Taxonomy" id="2053526"/>
    <lineage>
        <taxon>Bacteria</taxon>
        <taxon>Katanobacteria</taxon>
    </lineage>
</organism>
<protein>
    <submittedName>
        <fullName evidence="1">DNA repair protein RecO</fullName>
    </submittedName>
</protein>
<gene>
    <name evidence="1" type="primary">recO</name>
    <name evidence="1" type="ORF">ENN92_00495</name>
</gene>
<dbReference type="GO" id="GO:0043590">
    <property type="term" value="C:bacterial nucleoid"/>
    <property type="evidence" value="ECO:0007669"/>
    <property type="project" value="TreeGrafter"/>
</dbReference>
<dbReference type="PANTHER" id="PTHR33991">
    <property type="entry name" value="DNA REPAIR PROTEIN RECO"/>
    <property type="match status" value="1"/>
</dbReference>
<dbReference type="GO" id="GO:0006302">
    <property type="term" value="P:double-strand break repair"/>
    <property type="evidence" value="ECO:0007669"/>
    <property type="project" value="TreeGrafter"/>
</dbReference>
<dbReference type="AlphaFoldDB" id="A0A7C1HV90"/>
<dbReference type="InterPro" id="IPR037278">
    <property type="entry name" value="ARFGAP/RecO"/>
</dbReference>
<dbReference type="PANTHER" id="PTHR33991:SF1">
    <property type="entry name" value="DNA REPAIR PROTEIN RECO"/>
    <property type="match status" value="1"/>
</dbReference>
<sequence length="164" mass="18699">SFRHLKADSGKVAVAYKIIALLLKHVEEDSPDSKLFSALEKTLNLLDDSVVSDVAVLSYFYIHFMYSLGYRLQLTKCSFCGDKLRREWGSAWFSIEKGGLVCSLCKNFEEEIGLRGAALLNKLQFLSKDLSRYLSKDSPQYFNTGNTILARLEGLLHRYLQFKL</sequence>
<dbReference type="EMBL" id="DSDM01000027">
    <property type="protein sequence ID" value="HDQ88618.1"/>
    <property type="molecule type" value="Genomic_DNA"/>
</dbReference>
<dbReference type="Proteomes" id="UP000886066">
    <property type="component" value="Unassembled WGS sequence"/>
</dbReference>
<dbReference type="SUPFAM" id="SSF57863">
    <property type="entry name" value="ArfGap/RecO-like zinc finger"/>
    <property type="match status" value="1"/>
</dbReference>
<dbReference type="InterPro" id="IPR003717">
    <property type="entry name" value="RecO"/>
</dbReference>
<accession>A0A7C1HV90</accession>
<proteinExistence type="predicted"/>
<dbReference type="Gene3D" id="1.20.1440.120">
    <property type="entry name" value="Recombination protein O, C-terminal domain"/>
    <property type="match status" value="1"/>
</dbReference>
<evidence type="ECO:0000313" key="1">
    <source>
        <dbReference type="EMBL" id="HDQ88618.1"/>
    </source>
</evidence>
<dbReference type="GO" id="GO:0006310">
    <property type="term" value="P:DNA recombination"/>
    <property type="evidence" value="ECO:0007669"/>
    <property type="project" value="InterPro"/>
</dbReference>
<dbReference type="NCBIfam" id="TIGR00613">
    <property type="entry name" value="reco"/>
    <property type="match status" value="1"/>
</dbReference>
<comment type="caution">
    <text evidence="1">The sequence shown here is derived from an EMBL/GenBank/DDBJ whole genome shotgun (WGS) entry which is preliminary data.</text>
</comment>
<name>A0A7C1HV90_UNCKA</name>
<feature type="non-terminal residue" evidence="1">
    <location>
        <position position="1"/>
    </location>
</feature>
<dbReference type="Pfam" id="PF02565">
    <property type="entry name" value="RecO_C"/>
    <property type="match status" value="1"/>
</dbReference>
<dbReference type="InterPro" id="IPR042242">
    <property type="entry name" value="RecO_C"/>
</dbReference>
<reference evidence="1" key="1">
    <citation type="journal article" date="2020" name="mSystems">
        <title>Genome- and Community-Level Interaction Insights into Carbon Utilization and Element Cycling Functions of Hydrothermarchaeota in Hydrothermal Sediment.</title>
        <authorList>
            <person name="Zhou Z."/>
            <person name="Liu Y."/>
            <person name="Xu W."/>
            <person name="Pan J."/>
            <person name="Luo Z.H."/>
            <person name="Li M."/>
        </authorList>
    </citation>
    <scope>NUCLEOTIDE SEQUENCE [LARGE SCALE GENOMIC DNA]</scope>
    <source>
        <strain evidence="1">SpSt-1219</strain>
    </source>
</reference>